<organism evidence="1">
    <name type="scientific">marine sediment metagenome</name>
    <dbReference type="NCBI Taxonomy" id="412755"/>
    <lineage>
        <taxon>unclassified sequences</taxon>
        <taxon>metagenomes</taxon>
        <taxon>ecological metagenomes</taxon>
    </lineage>
</organism>
<gene>
    <name evidence="1" type="ORF">LCGC14_2322220</name>
</gene>
<evidence type="ECO:0000313" key="1">
    <source>
        <dbReference type="EMBL" id="KKL48766.1"/>
    </source>
</evidence>
<feature type="non-terminal residue" evidence="1">
    <location>
        <position position="1"/>
    </location>
</feature>
<comment type="caution">
    <text evidence="1">The sequence shown here is derived from an EMBL/GenBank/DDBJ whole genome shotgun (WGS) entry which is preliminary data.</text>
</comment>
<proteinExistence type="predicted"/>
<sequence length="95" mass="11256">GFNIKDRKIRIAGDDMLEEMRVPLEIKHHKVDQDWNFTDGLEVFRVRFSRKPRGFVATLNVELQERRGLEISDPPPLAYVRYNYEIILLVDSQLK</sequence>
<name>A0A0F9D526_9ZZZZ</name>
<accession>A0A0F9D526</accession>
<reference evidence="1" key="1">
    <citation type="journal article" date="2015" name="Nature">
        <title>Complex archaea that bridge the gap between prokaryotes and eukaryotes.</title>
        <authorList>
            <person name="Spang A."/>
            <person name="Saw J.H."/>
            <person name="Jorgensen S.L."/>
            <person name="Zaremba-Niedzwiedzka K."/>
            <person name="Martijn J."/>
            <person name="Lind A.E."/>
            <person name="van Eijk R."/>
            <person name="Schleper C."/>
            <person name="Guy L."/>
            <person name="Ettema T.J."/>
        </authorList>
    </citation>
    <scope>NUCLEOTIDE SEQUENCE</scope>
</reference>
<dbReference type="AlphaFoldDB" id="A0A0F9D526"/>
<dbReference type="EMBL" id="LAZR01033200">
    <property type="protein sequence ID" value="KKL48766.1"/>
    <property type="molecule type" value="Genomic_DNA"/>
</dbReference>
<protein>
    <submittedName>
        <fullName evidence="1">Uncharacterized protein</fullName>
    </submittedName>
</protein>